<dbReference type="EMBL" id="LT629751">
    <property type="protein sequence ID" value="SDS21878.1"/>
    <property type="molecule type" value="Genomic_DNA"/>
</dbReference>
<dbReference type="RefSeq" id="WP_090348202.1">
    <property type="nucleotide sequence ID" value="NZ_LT629751.1"/>
</dbReference>
<comment type="similarity">
    <text evidence="2">Belongs to the OmpP1/FadL family.</text>
</comment>
<dbReference type="AlphaFoldDB" id="A0A1H1QEH0"/>
<organism evidence="9 10">
    <name type="scientific">Pseudomonas oryzae</name>
    <dbReference type="NCBI Taxonomy" id="1392877"/>
    <lineage>
        <taxon>Bacteria</taxon>
        <taxon>Pseudomonadati</taxon>
        <taxon>Pseudomonadota</taxon>
        <taxon>Gammaproteobacteria</taxon>
        <taxon>Pseudomonadales</taxon>
        <taxon>Pseudomonadaceae</taxon>
        <taxon>Pseudomonas</taxon>
    </lineage>
</organism>
<evidence type="ECO:0000256" key="5">
    <source>
        <dbReference type="ARBA" id="ARBA00022729"/>
    </source>
</evidence>
<accession>A0A1H1QEH0</accession>
<gene>
    <name evidence="9" type="ORF">SAMN05216221_1321</name>
</gene>
<dbReference type="PANTHER" id="PTHR35093">
    <property type="entry name" value="OUTER MEMBRANE PROTEIN NMB0088-RELATED"/>
    <property type="match status" value="1"/>
</dbReference>
<dbReference type="GO" id="GO:0009279">
    <property type="term" value="C:cell outer membrane"/>
    <property type="evidence" value="ECO:0007669"/>
    <property type="project" value="UniProtKB-SubCell"/>
</dbReference>
<evidence type="ECO:0000256" key="4">
    <source>
        <dbReference type="ARBA" id="ARBA00022692"/>
    </source>
</evidence>
<proteinExistence type="inferred from homology"/>
<evidence type="ECO:0000256" key="1">
    <source>
        <dbReference type="ARBA" id="ARBA00004571"/>
    </source>
</evidence>
<protein>
    <submittedName>
        <fullName evidence="9">Long-chain fatty acid transport protein</fullName>
    </submittedName>
</protein>
<dbReference type="SUPFAM" id="SSF56935">
    <property type="entry name" value="Porins"/>
    <property type="match status" value="1"/>
</dbReference>
<keyword evidence="5 8" id="KW-0732">Signal</keyword>
<evidence type="ECO:0000256" key="3">
    <source>
        <dbReference type="ARBA" id="ARBA00022452"/>
    </source>
</evidence>
<evidence type="ECO:0000256" key="8">
    <source>
        <dbReference type="SAM" id="SignalP"/>
    </source>
</evidence>
<evidence type="ECO:0000256" key="6">
    <source>
        <dbReference type="ARBA" id="ARBA00023136"/>
    </source>
</evidence>
<evidence type="ECO:0000256" key="2">
    <source>
        <dbReference type="ARBA" id="ARBA00008163"/>
    </source>
</evidence>
<keyword evidence="7" id="KW-0998">Cell outer membrane</keyword>
<comment type="subcellular location">
    <subcellularLocation>
        <location evidence="1">Cell outer membrane</location>
        <topology evidence="1">Multi-pass membrane protein</topology>
    </subcellularLocation>
</comment>
<evidence type="ECO:0000256" key="7">
    <source>
        <dbReference type="ARBA" id="ARBA00023237"/>
    </source>
</evidence>
<keyword evidence="3" id="KW-1134">Transmembrane beta strand</keyword>
<dbReference type="Pfam" id="PF03349">
    <property type="entry name" value="Toluene_X"/>
    <property type="match status" value="1"/>
</dbReference>
<dbReference type="OrthoDB" id="19849at2"/>
<keyword evidence="6" id="KW-0472">Membrane</keyword>
<keyword evidence="10" id="KW-1185">Reference proteome</keyword>
<dbReference type="Gene3D" id="2.40.160.60">
    <property type="entry name" value="Outer membrane protein transport protein (OMPP1/FadL/TodX)"/>
    <property type="match status" value="1"/>
</dbReference>
<evidence type="ECO:0000313" key="10">
    <source>
        <dbReference type="Proteomes" id="UP000243359"/>
    </source>
</evidence>
<name>A0A1H1QEH0_9PSED</name>
<dbReference type="Proteomes" id="UP000243359">
    <property type="component" value="Chromosome I"/>
</dbReference>
<dbReference type="InterPro" id="IPR005017">
    <property type="entry name" value="OMPP1/FadL/TodX"/>
</dbReference>
<dbReference type="PANTHER" id="PTHR35093:SF8">
    <property type="entry name" value="OUTER MEMBRANE PROTEIN NMB0088-RELATED"/>
    <property type="match status" value="1"/>
</dbReference>
<sequence>MKAILPVQVASCLPLLALCQLAGATDVLRLEGYGPVSRAMGGTAMAFDTGTAGIMSNPATLSFAAPGSQLSAGFDLIKADISTRNLDTGETAKSHDKSNNRGPYYAPQIAYSYRDERWALGIGAFAQGGLGTEYGNDSFLSEGSSGTRTKLDSSSRLLVLNIPLALSFDVTDKITVGGSLDAMWMGMNLDMMFAANQVGSLIGSGRVSGSLLPVLGGLPSLDGAHISFSRDEPLASGADAWGYGGRLGLLWKASPTTNVGLAYSFASQMDDLEGDATVTAVDGIVGQIPLAGKIKVRDIQMPAVLSAGIAHLITDRWLITADISQVFWRDVMEDISVTFVSDNGADLNLKLPQNYRNQTIVSLGTSYRISNWTLRAGYREGSEVADNNLLFAALPVTPTRHASAGVSYDLGYGSIDVAYDHAFEKTTYNRSLPNAPAPIRNSHSQDNLVFSYTHRF</sequence>
<keyword evidence="4" id="KW-0812">Transmembrane</keyword>
<evidence type="ECO:0000313" key="9">
    <source>
        <dbReference type="EMBL" id="SDS21878.1"/>
    </source>
</evidence>
<dbReference type="STRING" id="1392877.SAMN05216221_1321"/>
<reference evidence="10" key="1">
    <citation type="submission" date="2016-10" db="EMBL/GenBank/DDBJ databases">
        <authorList>
            <person name="Varghese N."/>
            <person name="Submissions S."/>
        </authorList>
    </citation>
    <scope>NUCLEOTIDE SEQUENCE [LARGE SCALE GENOMIC DNA]</scope>
    <source>
        <strain evidence="10">KCTC 32247</strain>
    </source>
</reference>
<feature type="chain" id="PRO_5009257641" evidence="8">
    <location>
        <begin position="25"/>
        <end position="456"/>
    </location>
</feature>
<feature type="signal peptide" evidence="8">
    <location>
        <begin position="1"/>
        <end position="24"/>
    </location>
</feature>
<dbReference type="GO" id="GO:0015483">
    <property type="term" value="F:long-chain fatty acid transporting porin activity"/>
    <property type="evidence" value="ECO:0007669"/>
    <property type="project" value="TreeGrafter"/>
</dbReference>